<evidence type="ECO:0000313" key="7">
    <source>
        <dbReference type="EMBL" id="ERL10497.1"/>
    </source>
</evidence>
<accession>U2V560</accession>
<feature type="compositionally biased region" description="Basic and acidic residues" evidence="5">
    <location>
        <begin position="442"/>
        <end position="453"/>
    </location>
</feature>
<organism evidence="7 8">
    <name type="scientific">Olsenella profusa F0195</name>
    <dbReference type="NCBI Taxonomy" id="1125712"/>
    <lineage>
        <taxon>Bacteria</taxon>
        <taxon>Bacillati</taxon>
        <taxon>Actinomycetota</taxon>
        <taxon>Coriobacteriia</taxon>
        <taxon>Coriobacteriales</taxon>
        <taxon>Atopobiaceae</taxon>
        <taxon>Olsenella</taxon>
    </lineage>
</organism>
<dbReference type="Gene3D" id="3.40.50.300">
    <property type="entry name" value="P-loop containing nucleotide triphosphate hydrolases"/>
    <property type="match status" value="1"/>
</dbReference>
<dbReference type="InterPro" id="IPR027417">
    <property type="entry name" value="P-loop_NTPase"/>
</dbReference>
<dbReference type="GO" id="GO:0003677">
    <property type="term" value="F:DNA binding"/>
    <property type="evidence" value="ECO:0007669"/>
    <property type="project" value="InterPro"/>
</dbReference>
<dbReference type="CDD" id="cd18139">
    <property type="entry name" value="HLD_clamp_RarA"/>
    <property type="match status" value="1"/>
</dbReference>
<evidence type="ECO:0000256" key="2">
    <source>
        <dbReference type="ARBA" id="ARBA00022741"/>
    </source>
</evidence>
<feature type="coiled-coil region" evidence="4">
    <location>
        <begin position="91"/>
        <end position="118"/>
    </location>
</feature>
<comment type="similarity">
    <text evidence="1">Belongs to the AAA ATPase family. RarA/MGS1/WRNIP1 subfamily.</text>
</comment>
<dbReference type="Gene3D" id="1.10.3710.10">
    <property type="entry name" value="DNA polymerase III clamp loader subunits, C-terminal domain"/>
    <property type="match status" value="1"/>
</dbReference>
<evidence type="ECO:0000256" key="1">
    <source>
        <dbReference type="ARBA" id="ARBA00008959"/>
    </source>
</evidence>
<dbReference type="FunFam" id="1.20.272.10:FF:000001">
    <property type="entry name" value="Putative AAA family ATPase"/>
    <property type="match status" value="1"/>
</dbReference>
<feature type="domain" description="AAA+ ATPase" evidence="6">
    <location>
        <begin position="59"/>
        <end position="176"/>
    </location>
</feature>
<evidence type="ECO:0000256" key="5">
    <source>
        <dbReference type="SAM" id="MobiDB-lite"/>
    </source>
</evidence>
<dbReference type="Pfam" id="PF00004">
    <property type="entry name" value="AAA"/>
    <property type="match status" value="1"/>
</dbReference>
<keyword evidence="3" id="KW-0067">ATP-binding</keyword>
<dbReference type="eggNOG" id="COG2256">
    <property type="taxonomic scope" value="Bacteria"/>
</dbReference>
<dbReference type="GO" id="GO:0006261">
    <property type="term" value="P:DNA-templated DNA replication"/>
    <property type="evidence" value="ECO:0007669"/>
    <property type="project" value="TreeGrafter"/>
</dbReference>
<dbReference type="Gene3D" id="1.20.272.10">
    <property type="match status" value="1"/>
</dbReference>
<dbReference type="InterPro" id="IPR008921">
    <property type="entry name" value="DNA_pol3_clamp-load_cplx_C"/>
</dbReference>
<dbReference type="SMART" id="SM00382">
    <property type="entry name" value="AAA"/>
    <property type="match status" value="1"/>
</dbReference>
<comment type="caution">
    <text evidence="7">The sequence shown here is derived from an EMBL/GenBank/DDBJ whole genome shotgun (WGS) entry which is preliminary data.</text>
</comment>
<dbReference type="InterPro" id="IPR003959">
    <property type="entry name" value="ATPase_AAA_core"/>
</dbReference>
<dbReference type="PATRIC" id="fig|1125712.3.peg.245"/>
<sequence length="478" mass="51886">MAGTMTGMDTLFSSVERHRRTANAPLAARMRPQTLDGYVGQAQAVGEGSWLRRAIEHDTLSSVILYGPAGTGKTTLARIIANTTHAEFVEVSAVTGTVKDLRREVDAAEQRLLMQGRRTILFVDEIHRFNRSQQDALLHAVEDRTVVLVGATTENPYFEVNSALISRSRVVELVPLDDGSLRTLVRRALADELGLKGAFTITDEALDEVIILAGGDARAALTSLELASQMAAPGGNVDAASPESPVAIGLEHVHEANPRRGLSYDRAGDMHYDVISAFIKSMRGSDPDAVLYWLARMIDAGEDPKFIARRILIQASEDVGNADPQALLVAEAAFRAAEVIGYPECRINLAQAALYVALAPKSNAAEAGIDAALQEVREGPRREVPNHLRDRHRPGSEAYGTYLYPHDYPEGWVPQQYLPDGLERGAFYHASPRGWESWRIDATARDRADEPAGERGGAIPSDGRSDEVTALDTPPPAS</sequence>
<dbReference type="PANTHER" id="PTHR13779:SF7">
    <property type="entry name" value="ATPASE WRNIP1"/>
    <property type="match status" value="1"/>
</dbReference>
<dbReference type="InterPro" id="IPR032423">
    <property type="entry name" value="AAA_assoc_2"/>
</dbReference>
<evidence type="ECO:0000256" key="3">
    <source>
        <dbReference type="ARBA" id="ARBA00022840"/>
    </source>
</evidence>
<feature type="region of interest" description="Disordered" evidence="5">
    <location>
        <begin position="442"/>
        <end position="478"/>
    </location>
</feature>
<dbReference type="Pfam" id="PF12002">
    <property type="entry name" value="MgsA_C"/>
    <property type="match status" value="1"/>
</dbReference>
<keyword evidence="4" id="KW-0175">Coiled coil</keyword>
<reference evidence="7 8" key="1">
    <citation type="submission" date="2013-08" db="EMBL/GenBank/DDBJ databases">
        <authorList>
            <person name="Durkin A.S."/>
            <person name="Haft D.R."/>
            <person name="McCorrison J."/>
            <person name="Torralba M."/>
            <person name="Gillis M."/>
            <person name="Haft D.H."/>
            <person name="Methe B."/>
            <person name="Sutton G."/>
            <person name="Nelson K.E."/>
        </authorList>
    </citation>
    <scope>NUCLEOTIDE SEQUENCE [LARGE SCALE GENOMIC DNA]</scope>
    <source>
        <strain evidence="7 8">F0195</strain>
    </source>
</reference>
<dbReference type="InterPro" id="IPR021886">
    <property type="entry name" value="MgsA_C"/>
</dbReference>
<dbReference type="FunFam" id="3.40.50.300:FF:000345">
    <property type="entry name" value="AAA family ATPase"/>
    <property type="match status" value="1"/>
</dbReference>
<gene>
    <name evidence="7" type="ORF">HMPREF1316_2042</name>
</gene>
<dbReference type="Pfam" id="PF16193">
    <property type="entry name" value="AAA_assoc_2"/>
    <property type="match status" value="1"/>
</dbReference>
<dbReference type="EMBL" id="AWEZ01000008">
    <property type="protein sequence ID" value="ERL10497.1"/>
    <property type="molecule type" value="Genomic_DNA"/>
</dbReference>
<dbReference type="GO" id="GO:0017116">
    <property type="term" value="F:single-stranded DNA helicase activity"/>
    <property type="evidence" value="ECO:0007669"/>
    <property type="project" value="TreeGrafter"/>
</dbReference>
<dbReference type="Gene3D" id="1.10.8.60">
    <property type="match status" value="1"/>
</dbReference>
<dbReference type="GO" id="GO:0005524">
    <property type="term" value="F:ATP binding"/>
    <property type="evidence" value="ECO:0007669"/>
    <property type="project" value="UniProtKB-KW"/>
</dbReference>
<dbReference type="CDD" id="cd00009">
    <property type="entry name" value="AAA"/>
    <property type="match status" value="1"/>
</dbReference>
<dbReference type="STRING" id="1125712.HMPREF1316_2042"/>
<keyword evidence="8" id="KW-1185">Reference proteome</keyword>
<name>U2V560_9ACTN</name>
<protein>
    <submittedName>
        <fullName evidence="7">MgsA AAA+ ATPase family protein</fullName>
    </submittedName>
</protein>
<dbReference type="GO" id="GO:0016887">
    <property type="term" value="F:ATP hydrolysis activity"/>
    <property type="evidence" value="ECO:0007669"/>
    <property type="project" value="InterPro"/>
</dbReference>
<dbReference type="Proteomes" id="UP000016638">
    <property type="component" value="Unassembled WGS sequence"/>
</dbReference>
<dbReference type="SUPFAM" id="SSF48019">
    <property type="entry name" value="post-AAA+ oligomerization domain-like"/>
    <property type="match status" value="1"/>
</dbReference>
<keyword evidence="2" id="KW-0547">Nucleotide-binding</keyword>
<dbReference type="PANTHER" id="PTHR13779">
    <property type="entry name" value="WERNER HELICASE-INTERACTING PROTEIN 1 FAMILY MEMBER"/>
    <property type="match status" value="1"/>
</dbReference>
<proteinExistence type="inferred from homology"/>
<evidence type="ECO:0000259" key="6">
    <source>
        <dbReference type="SMART" id="SM00382"/>
    </source>
</evidence>
<dbReference type="GO" id="GO:0000731">
    <property type="term" value="P:DNA synthesis involved in DNA repair"/>
    <property type="evidence" value="ECO:0007669"/>
    <property type="project" value="TreeGrafter"/>
</dbReference>
<dbReference type="SUPFAM" id="SSF52540">
    <property type="entry name" value="P-loop containing nucleoside triphosphate hydrolases"/>
    <property type="match status" value="1"/>
</dbReference>
<dbReference type="AlphaFoldDB" id="U2V560"/>
<dbReference type="InterPro" id="IPR003593">
    <property type="entry name" value="AAA+_ATPase"/>
</dbReference>
<dbReference type="GO" id="GO:0008047">
    <property type="term" value="F:enzyme activator activity"/>
    <property type="evidence" value="ECO:0007669"/>
    <property type="project" value="TreeGrafter"/>
</dbReference>
<dbReference type="InterPro" id="IPR051314">
    <property type="entry name" value="AAA_ATPase_RarA/MGS1/WRNIP1"/>
</dbReference>
<evidence type="ECO:0000256" key="4">
    <source>
        <dbReference type="SAM" id="Coils"/>
    </source>
</evidence>
<evidence type="ECO:0000313" key="8">
    <source>
        <dbReference type="Proteomes" id="UP000016638"/>
    </source>
</evidence>